<feature type="disulfide bond" evidence="18">
    <location>
        <begin position="1230"/>
        <end position="1247"/>
    </location>
</feature>
<feature type="domain" description="Laminin IV type A" evidence="23">
    <location>
        <begin position="1438"/>
        <end position="1616"/>
    </location>
</feature>
<dbReference type="FunFam" id="2.10.25.10:FF:000033">
    <property type="entry name" value="Laminin subunit alpha 2"/>
    <property type="match status" value="1"/>
</dbReference>
<feature type="disulfide bond" evidence="18">
    <location>
        <begin position="301"/>
        <end position="313"/>
    </location>
</feature>
<evidence type="ECO:0000256" key="9">
    <source>
        <dbReference type="ARBA" id="ARBA00023157"/>
    </source>
</evidence>
<feature type="compositionally biased region" description="Low complexity" evidence="20">
    <location>
        <begin position="2139"/>
        <end position="2149"/>
    </location>
</feature>
<feature type="disulfide bond" evidence="18">
    <location>
        <begin position="1388"/>
        <end position="1397"/>
    </location>
</feature>
<dbReference type="GO" id="GO:0043259">
    <property type="term" value="C:laminin-10 complex"/>
    <property type="evidence" value="ECO:0007669"/>
    <property type="project" value="UniProtKB-ARBA"/>
</dbReference>
<feature type="disulfide bond" evidence="17">
    <location>
        <begin position="3508"/>
        <end position="3535"/>
    </location>
</feature>
<dbReference type="InterPro" id="IPR000034">
    <property type="entry name" value="Laminin_IV"/>
</dbReference>
<feature type="domain" description="Laminin EGF-like" evidence="22">
    <location>
        <begin position="1228"/>
        <end position="1273"/>
    </location>
</feature>
<evidence type="ECO:0000256" key="1">
    <source>
        <dbReference type="ARBA" id="ARBA00004302"/>
    </source>
</evidence>
<dbReference type="PROSITE" id="PS50025">
    <property type="entry name" value="LAM_G_DOMAIN"/>
    <property type="match status" value="4"/>
</dbReference>
<dbReference type="InterPro" id="IPR013320">
    <property type="entry name" value="ConA-like_dom_sf"/>
</dbReference>
<comment type="subcellular location">
    <subcellularLocation>
        <location evidence="1">Secreted</location>
        <location evidence="1">Extracellular space</location>
        <location evidence="1">Extracellular matrix</location>
        <location evidence="1">Basement membrane</location>
    </subcellularLocation>
</comment>
<dbReference type="CDD" id="cd00055">
    <property type="entry name" value="EGF_Lam"/>
    <property type="match status" value="18"/>
</dbReference>
<dbReference type="Pfam" id="PF06009">
    <property type="entry name" value="Laminin_II"/>
    <property type="match status" value="1"/>
</dbReference>
<feature type="disulfide bond" evidence="18">
    <location>
        <begin position="1839"/>
        <end position="1848"/>
    </location>
</feature>
<dbReference type="GO" id="GO:0005178">
    <property type="term" value="F:integrin binding"/>
    <property type="evidence" value="ECO:0007669"/>
    <property type="project" value="UniProtKB-ARBA"/>
</dbReference>
<feature type="domain" description="Laminin EGF-like" evidence="22">
    <location>
        <begin position="1814"/>
        <end position="1867"/>
    </location>
</feature>
<evidence type="ECO:0000259" key="23">
    <source>
        <dbReference type="PROSITE" id="PS51115"/>
    </source>
</evidence>
<feature type="region of interest" description="Disordered" evidence="20">
    <location>
        <begin position="1036"/>
        <end position="1058"/>
    </location>
</feature>
<comment type="subunit">
    <text evidence="12">Laminin is a complex glycoprotein, consisting of three different polypeptide chains (alpha, beta, gamma), which are bound to each other by disulfide bonds into a cross-shaped molecule comprising one long and three short arms with globules at each end. Alpha-5 is a subunit of laminin-10 (laminin-511), laminin-11 (laminin-521) and laminin-15 (laminin-523).</text>
</comment>
<proteinExistence type="predicted"/>
<keyword evidence="8 19" id="KW-0175">Coiled coil</keyword>
<feature type="disulfide bond" evidence="18">
    <location>
        <begin position="254"/>
        <end position="266"/>
    </location>
</feature>
<feature type="disulfide bond" evidence="18">
    <location>
        <begin position="1249"/>
        <end position="1258"/>
    </location>
</feature>
<evidence type="ECO:0000313" key="25">
    <source>
        <dbReference type="EMBL" id="KAK7795770.1"/>
    </source>
</evidence>
<dbReference type="FunFam" id="2.60.120.200:FF:000150">
    <property type="entry name" value="Laminin subunit alpha 5"/>
    <property type="match status" value="1"/>
</dbReference>
<comment type="caution">
    <text evidence="25">The sequence shown here is derived from an EMBL/GenBank/DDBJ whole genome shotgun (WGS) entry which is preliminary data.</text>
</comment>
<feature type="domain" description="Laminin EGF-like" evidence="22">
    <location>
        <begin position="1868"/>
        <end position="1921"/>
    </location>
</feature>
<dbReference type="PANTHER" id="PTHR10574:SF406">
    <property type="entry name" value="LAMININ SUBUNIT ALPHA 5"/>
    <property type="match status" value="1"/>
</dbReference>
<feature type="coiled-coil region" evidence="19">
    <location>
        <begin position="2550"/>
        <end position="2610"/>
    </location>
</feature>
<dbReference type="FunFam" id="2.10.25.10:FF:000467">
    <property type="entry name" value="Laminin subunit alpha 5"/>
    <property type="match status" value="1"/>
</dbReference>
<dbReference type="InterPro" id="IPR010307">
    <property type="entry name" value="Laminin_dom_II"/>
</dbReference>
<feature type="disulfide bond" evidence="18">
    <location>
        <begin position="1887"/>
        <end position="1896"/>
    </location>
</feature>
<dbReference type="InterPro" id="IPR056863">
    <property type="entry name" value="LMN_ATRN_NET-like_EGF"/>
</dbReference>
<dbReference type="Pfam" id="PF02210">
    <property type="entry name" value="Laminin_G_2"/>
    <property type="match status" value="5"/>
</dbReference>
<feature type="region of interest" description="Disordered" evidence="20">
    <location>
        <begin position="2139"/>
        <end position="2170"/>
    </location>
</feature>
<evidence type="ECO:0000256" key="12">
    <source>
        <dbReference type="ARBA" id="ARBA00063580"/>
    </source>
</evidence>
<evidence type="ECO:0000259" key="24">
    <source>
        <dbReference type="PROSITE" id="PS51117"/>
    </source>
</evidence>
<feature type="domain" description="Laminin G" evidence="21">
    <location>
        <begin position="2643"/>
        <end position="2838"/>
    </location>
</feature>
<feature type="domain" description="Laminin G" evidence="21">
    <location>
        <begin position="3365"/>
        <end position="3535"/>
    </location>
</feature>
<feature type="disulfide bond" evidence="18">
    <location>
        <begin position="155"/>
        <end position="164"/>
    </location>
</feature>
<dbReference type="GO" id="GO:0045995">
    <property type="term" value="P:regulation of embryonic development"/>
    <property type="evidence" value="ECO:0007669"/>
    <property type="project" value="InterPro"/>
</dbReference>
<feature type="disulfide bond" evidence="18">
    <location>
        <begin position="1342"/>
        <end position="1351"/>
    </location>
</feature>
<evidence type="ECO:0000256" key="17">
    <source>
        <dbReference type="PROSITE-ProRule" id="PRU00122"/>
    </source>
</evidence>
<feature type="domain" description="Laminin EGF-like" evidence="22">
    <location>
        <begin position="1367"/>
        <end position="1417"/>
    </location>
</feature>
<feature type="disulfide bond" evidence="18">
    <location>
        <begin position="1727"/>
        <end position="1736"/>
    </location>
</feature>
<feature type="disulfide bond" evidence="18">
    <location>
        <begin position="1784"/>
        <end position="1793"/>
    </location>
</feature>
<protein>
    <recommendedName>
        <fullName evidence="13">Laminin subunit alpha-5</fullName>
    </recommendedName>
    <alternativeName>
        <fullName evidence="14">Laminin-10 subunit alpha</fullName>
    </alternativeName>
    <alternativeName>
        <fullName evidence="16">Laminin-11 subunit alpha</fullName>
    </alternativeName>
    <alternativeName>
        <fullName evidence="15">Laminin-15 subunit alpha</fullName>
    </alternativeName>
</protein>
<dbReference type="InterPro" id="IPR009254">
    <property type="entry name" value="Laminin_aI"/>
</dbReference>
<dbReference type="FunFam" id="2.10.25.10:FF:000034">
    <property type="entry name" value="Laminin subunit alpha 3"/>
    <property type="match status" value="2"/>
</dbReference>
<dbReference type="GO" id="GO:0048754">
    <property type="term" value="P:branching morphogenesis of an epithelial tube"/>
    <property type="evidence" value="ECO:0007669"/>
    <property type="project" value="UniProtKB-ARBA"/>
</dbReference>
<dbReference type="SMART" id="SM00282">
    <property type="entry name" value="LamG"/>
    <property type="match status" value="5"/>
</dbReference>
<dbReference type="InterPro" id="IPR008211">
    <property type="entry name" value="Laminin_N"/>
</dbReference>
<dbReference type="Gene3D" id="2.10.25.10">
    <property type="entry name" value="Laminin"/>
    <property type="match status" value="15"/>
</dbReference>
<feature type="region of interest" description="Disordered" evidence="20">
    <location>
        <begin position="3289"/>
        <end position="3310"/>
    </location>
</feature>
<feature type="disulfide bond" evidence="18">
    <location>
        <begin position="322"/>
        <end position="331"/>
    </location>
</feature>
<dbReference type="PROSITE" id="PS51115">
    <property type="entry name" value="LAMININ_IVA"/>
    <property type="match status" value="1"/>
</dbReference>
<evidence type="ECO:0000256" key="8">
    <source>
        <dbReference type="ARBA" id="ARBA00023054"/>
    </source>
</evidence>
<feature type="domain" description="Laminin EGF-like" evidence="22">
    <location>
        <begin position="437"/>
        <end position="487"/>
    </location>
</feature>
<dbReference type="FunFam" id="2.10.25.10:FF:000083">
    <property type="entry name" value="Laminin subunit alpha"/>
    <property type="match status" value="2"/>
</dbReference>
<dbReference type="FunFam" id="2.10.25.10:FF:000051">
    <property type="entry name" value="Laminin subunit alpha 4"/>
    <property type="match status" value="1"/>
</dbReference>
<keyword evidence="26" id="KW-1185">Reference proteome</keyword>
<dbReference type="EMBL" id="JBBHLL010001782">
    <property type="protein sequence ID" value="KAK7795770.1"/>
    <property type="molecule type" value="Genomic_DNA"/>
</dbReference>
<dbReference type="SUPFAM" id="SSF57196">
    <property type="entry name" value="EGF/Laminin"/>
    <property type="match status" value="16"/>
</dbReference>
<dbReference type="Proteomes" id="UP001488838">
    <property type="component" value="Unassembled WGS sequence"/>
</dbReference>
<dbReference type="Gene3D" id="2.170.300.10">
    <property type="entry name" value="Tie2 ligand-binding domain superfamily"/>
    <property type="match status" value="1"/>
</dbReference>
<dbReference type="Pfam" id="PF00055">
    <property type="entry name" value="Laminin_N"/>
    <property type="match status" value="1"/>
</dbReference>
<feature type="coiled-coil region" evidence="19">
    <location>
        <begin position="2242"/>
        <end position="2311"/>
    </location>
</feature>
<dbReference type="Pfam" id="PF00053">
    <property type="entry name" value="EGF_laminin"/>
    <property type="match status" value="18"/>
</dbReference>
<dbReference type="Gene3D" id="2.60.120.260">
    <property type="entry name" value="Galactose-binding domain-like"/>
    <property type="match status" value="1"/>
</dbReference>
<dbReference type="PROSITE" id="PS50027">
    <property type="entry name" value="EGF_LAM_2"/>
    <property type="match status" value="14"/>
</dbReference>
<dbReference type="PRINTS" id="PR00011">
    <property type="entry name" value="EGFLAMININ"/>
</dbReference>
<dbReference type="FunFam" id="2.10.25.10:FF:000405">
    <property type="entry name" value="Laminin subunit alpha 5"/>
    <property type="match status" value="1"/>
</dbReference>
<feature type="domain" description="Laminin EGF-like" evidence="22">
    <location>
        <begin position="118"/>
        <end position="187"/>
    </location>
</feature>
<organism evidence="25 26">
    <name type="scientific">Myodes glareolus</name>
    <name type="common">Bank vole</name>
    <name type="synonym">Clethrionomys glareolus</name>
    <dbReference type="NCBI Taxonomy" id="447135"/>
    <lineage>
        <taxon>Eukaryota</taxon>
        <taxon>Metazoa</taxon>
        <taxon>Chordata</taxon>
        <taxon>Craniata</taxon>
        <taxon>Vertebrata</taxon>
        <taxon>Euteleostomi</taxon>
        <taxon>Mammalia</taxon>
        <taxon>Eutheria</taxon>
        <taxon>Euarchontoglires</taxon>
        <taxon>Glires</taxon>
        <taxon>Rodentia</taxon>
        <taxon>Myomorpha</taxon>
        <taxon>Muroidea</taxon>
        <taxon>Cricetidae</taxon>
        <taxon>Arvicolinae</taxon>
        <taxon>Myodes</taxon>
    </lineage>
</organism>
<dbReference type="PROSITE" id="PS00022">
    <property type="entry name" value="EGF_1"/>
    <property type="match status" value="3"/>
</dbReference>
<feature type="domain" description="Laminin EGF-like" evidence="22">
    <location>
        <begin position="1758"/>
        <end position="1813"/>
    </location>
</feature>
<dbReference type="GO" id="GO:0001738">
    <property type="term" value="P:morphogenesis of a polarized epithelium"/>
    <property type="evidence" value="ECO:0007669"/>
    <property type="project" value="UniProtKB-ARBA"/>
</dbReference>
<dbReference type="InterPro" id="IPR002049">
    <property type="entry name" value="LE_dom"/>
</dbReference>
<accession>A0AAW0H3C4</accession>
<keyword evidence="2" id="KW-0964">Secreted</keyword>
<dbReference type="PROSITE" id="PS01248">
    <property type="entry name" value="EGF_LAM_1"/>
    <property type="match status" value="7"/>
</dbReference>
<feature type="disulfide bond" evidence="18">
    <location>
        <begin position="458"/>
        <end position="467"/>
    </location>
</feature>
<evidence type="ECO:0000256" key="4">
    <source>
        <dbReference type="ARBA" id="ARBA00022729"/>
    </source>
</evidence>
<evidence type="ECO:0000256" key="20">
    <source>
        <dbReference type="SAM" id="MobiDB-lite"/>
    </source>
</evidence>
<dbReference type="FunFam" id="2.10.25.10:FF:000209">
    <property type="entry name" value="Laminin subunit alpha 5"/>
    <property type="match status" value="1"/>
</dbReference>
<evidence type="ECO:0000256" key="6">
    <source>
        <dbReference type="ARBA" id="ARBA00022869"/>
    </source>
</evidence>
<dbReference type="SMART" id="SM00181">
    <property type="entry name" value="EGF"/>
    <property type="match status" value="15"/>
</dbReference>
<dbReference type="PANTHER" id="PTHR10574">
    <property type="entry name" value="NETRIN/LAMININ-RELATED"/>
    <property type="match status" value="1"/>
</dbReference>
<dbReference type="GO" id="GO:0030334">
    <property type="term" value="P:regulation of cell migration"/>
    <property type="evidence" value="ECO:0007669"/>
    <property type="project" value="InterPro"/>
</dbReference>
<feature type="domain" description="Laminin EGF-like" evidence="22">
    <location>
        <begin position="398"/>
        <end position="436"/>
    </location>
</feature>
<feature type="domain" description="Laminin EGF-like" evidence="22">
    <location>
        <begin position="1708"/>
        <end position="1757"/>
    </location>
</feature>
<keyword evidence="5" id="KW-0677">Repeat</keyword>
<dbReference type="InterPro" id="IPR001791">
    <property type="entry name" value="Laminin_G"/>
</dbReference>
<feature type="disulfide bond" evidence="18">
    <location>
        <begin position="367"/>
        <end position="376"/>
    </location>
</feature>
<feature type="domain" description="Laminin EGF-like" evidence="22">
    <location>
        <begin position="536"/>
        <end position="588"/>
    </location>
</feature>
<feature type="domain" description="Laminin G" evidence="21">
    <location>
        <begin position="3184"/>
        <end position="3358"/>
    </location>
</feature>
<evidence type="ECO:0000256" key="11">
    <source>
        <dbReference type="ARBA" id="ARBA00023292"/>
    </source>
</evidence>
<dbReference type="PROSITE" id="PS51117">
    <property type="entry name" value="LAMININ_NTER"/>
    <property type="match status" value="1"/>
</dbReference>
<dbReference type="InterPro" id="IPR050440">
    <property type="entry name" value="Laminin/Netrin_ECM"/>
</dbReference>
<feature type="domain" description="Laminin EGF-like" evidence="22">
    <location>
        <begin position="254"/>
        <end position="300"/>
    </location>
</feature>
<evidence type="ECO:0000256" key="14">
    <source>
        <dbReference type="ARBA" id="ARBA00077092"/>
    </source>
</evidence>
<comment type="caution">
    <text evidence="18">Lacks conserved residue(s) required for the propagation of feature annotation.</text>
</comment>
<feature type="disulfide bond" evidence="18">
    <location>
        <begin position="439"/>
        <end position="456"/>
    </location>
</feature>
<keyword evidence="4" id="KW-0732">Signal</keyword>
<evidence type="ECO:0000259" key="21">
    <source>
        <dbReference type="PROSITE" id="PS50025"/>
    </source>
</evidence>
<evidence type="ECO:0000256" key="18">
    <source>
        <dbReference type="PROSITE-ProRule" id="PRU00460"/>
    </source>
</evidence>
<evidence type="ECO:0000256" key="13">
    <source>
        <dbReference type="ARBA" id="ARBA00072596"/>
    </source>
</evidence>
<dbReference type="Pfam" id="PF24973">
    <property type="entry name" value="EGF_LMN_ATRN"/>
    <property type="match status" value="1"/>
</dbReference>
<dbReference type="GO" id="GO:0016477">
    <property type="term" value="P:cell migration"/>
    <property type="evidence" value="ECO:0007669"/>
    <property type="project" value="UniProtKB-ARBA"/>
</dbReference>
<feature type="disulfide bond" evidence="18">
    <location>
        <begin position="437"/>
        <end position="449"/>
    </location>
</feature>
<feature type="disulfide bond" evidence="18">
    <location>
        <begin position="1369"/>
        <end position="1386"/>
    </location>
</feature>
<dbReference type="FunFam" id="2.10.25.10:FF:000430">
    <property type="entry name" value="Laminin subunit alpha 5"/>
    <property type="match status" value="1"/>
</dbReference>
<evidence type="ECO:0000256" key="10">
    <source>
        <dbReference type="ARBA" id="ARBA00023180"/>
    </source>
</evidence>
<evidence type="ECO:0000313" key="26">
    <source>
        <dbReference type="Proteomes" id="UP001488838"/>
    </source>
</evidence>
<dbReference type="SMART" id="SM00281">
    <property type="entry name" value="LamB"/>
    <property type="match status" value="1"/>
</dbReference>
<feature type="disulfide bond" evidence="18">
    <location>
        <begin position="559"/>
        <end position="568"/>
    </location>
</feature>
<dbReference type="FunFam" id="2.60.120.200:FF:000151">
    <property type="entry name" value="Laminin subunit alpha 5"/>
    <property type="match status" value="1"/>
</dbReference>
<dbReference type="Pfam" id="PF06008">
    <property type="entry name" value="Laminin_I"/>
    <property type="match status" value="1"/>
</dbReference>
<evidence type="ECO:0000259" key="22">
    <source>
        <dbReference type="PROSITE" id="PS50027"/>
    </source>
</evidence>
<keyword evidence="6" id="KW-0084">Basement membrane</keyword>
<dbReference type="GO" id="GO:0030155">
    <property type="term" value="P:regulation of cell adhesion"/>
    <property type="evidence" value="ECO:0007669"/>
    <property type="project" value="InterPro"/>
</dbReference>
<evidence type="ECO:0000256" key="16">
    <source>
        <dbReference type="ARBA" id="ARBA00081617"/>
    </source>
</evidence>
<gene>
    <name evidence="25" type="ORF">U0070_005234</name>
</gene>
<keyword evidence="11 18" id="KW-0424">Laminin EGF-like domain</keyword>
<feature type="disulfide bond" evidence="18">
    <location>
        <begin position="1367"/>
        <end position="1379"/>
    </location>
</feature>
<evidence type="ECO:0000256" key="5">
    <source>
        <dbReference type="ARBA" id="ARBA00022737"/>
    </source>
</evidence>
<evidence type="ECO:0000256" key="3">
    <source>
        <dbReference type="ARBA" id="ARBA00022530"/>
    </source>
</evidence>
<dbReference type="InterPro" id="IPR000742">
    <property type="entry name" value="EGF"/>
</dbReference>
<dbReference type="GO" id="GO:0060445">
    <property type="term" value="P:branching involved in salivary gland morphogenesis"/>
    <property type="evidence" value="ECO:0007669"/>
    <property type="project" value="UniProtKB-ARBA"/>
</dbReference>
<feature type="domain" description="Laminin EGF-like" evidence="22">
    <location>
        <begin position="347"/>
        <end position="396"/>
    </location>
</feature>
<feature type="disulfide bond" evidence="18">
    <location>
        <begin position="277"/>
        <end position="286"/>
    </location>
</feature>
<dbReference type="GO" id="GO:0005576">
    <property type="term" value="C:extracellular region"/>
    <property type="evidence" value="ECO:0007669"/>
    <property type="project" value="UniProtKB-ARBA"/>
</dbReference>
<keyword evidence="3" id="KW-0272">Extracellular matrix</keyword>
<dbReference type="FunFam" id="2.10.25.10:FF:000069">
    <property type="entry name" value="Laminin subunit alpha 1"/>
    <property type="match status" value="1"/>
</dbReference>
<feature type="disulfide bond" evidence="18">
    <location>
        <begin position="303"/>
        <end position="320"/>
    </location>
</feature>
<keyword evidence="7" id="KW-0130">Cell adhesion</keyword>
<dbReference type="GO" id="GO:0007155">
    <property type="term" value="P:cell adhesion"/>
    <property type="evidence" value="ECO:0007669"/>
    <property type="project" value="UniProtKB-KW"/>
</dbReference>
<feature type="domain" description="Laminin G" evidence="21">
    <location>
        <begin position="3020"/>
        <end position="3193"/>
    </location>
</feature>
<feature type="domain" description="Laminin N-terminal" evidence="24">
    <location>
        <begin position="1"/>
        <end position="58"/>
    </location>
</feature>
<feature type="domain" description="Laminin EGF-like" evidence="22">
    <location>
        <begin position="301"/>
        <end position="346"/>
    </location>
</feature>
<evidence type="ECO:0000256" key="15">
    <source>
        <dbReference type="ARBA" id="ARBA00078366"/>
    </source>
</evidence>
<feature type="disulfide bond" evidence="18">
    <location>
        <begin position="347"/>
        <end position="359"/>
    </location>
</feature>
<dbReference type="SUPFAM" id="SSF49899">
    <property type="entry name" value="Concanavalin A-like lectins/glucanases"/>
    <property type="match status" value="5"/>
</dbReference>
<dbReference type="Gene3D" id="2.60.120.200">
    <property type="match status" value="5"/>
</dbReference>
<dbReference type="CDD" id="cd00110">
    <property type="entry name" value="LamG"/>
    <property type="match status" value="5"/>
</dbReference>
<evidence type="ECO:0000256" key="7">
    <source>
        <dbReference type="ARBA" id="ARBA00022889"/>
    </source>
</evidence>
<name>A0AAW0H3C4_MYOGA</name>
<dbReference type="FunFam" id="2.60.120.200:FF:000209">
    <property type="entry name" value="Laminin subunit alpha 5"/>
    <property type="match status" value="1"/>
</dbReference>
<feature type="compositionally biased region" description="Pro residues" evidence="20">
    <location>
        <begin position="1047"/>
        <end position="1058"/>
    </location>
</feature>
<evidence type="ECO:0000256" key="2">
    <source>
        <dbReference type="ARBA" id="ARBA00022525"/>
    </source>
</evidence>
<dbReference type="FunFam" id="2.10.25.10:FF:000084">
    <property type="entry name" value="Laminin subunit alpha 3"/>
    <property type="match status" value="1"/>
</dbReference>
<sequence>MNFSYSPLLRDFTKATNIRLRFLRTNTLLGHLMGKALRDPTVTRRYYYSIKDISIGGRCVCHGHADVCDAKDPSDPFRLQCACQHNTCGGSCDRCCPGFNQQPWKPATTDSANECQSCNCHGHAHDCYYDPEVDRRNASQNQDNVYQGGGVCLNCQHHTTGINCERCLPGFYRAPDEPLDSPHVCRRCDCESDFTDGTCEDLTGRCYCRPNFTGEHCTACAEGYTDFPHCYPVSSFPHNDTREQVSPAGQIVNCDCNAAGTQGNACRKDPRLGRCVCKPNFQGTHCEHCAPGFYGPSCQACQCSSPGVADGLCDPESGRCICRRGFEGDRCDGCAVGYFHFPLCQLCGCSPAGTLPEGCDEAGRCQCRPGFDGPHCDRCLPGYHGYPECRACACDPRGSLDQHCGVGGSCRCRPGYTGTTCRECSPGFHGFPDCVPCHCSTDGSLHATCEPTTGQCSCRPRVTGLRCDMCVPGAYNFPYCEAGSCHPAGLAPANPALPEAQAPCTCRAHVEGPSCDRCKPGYWGLSPSNPEGCTRCSCDPRGTLGGVTECQSGNGQCFCKAHVCGQTCAACKDGFFGLDRADYFGCRSCRCDVGGALGQGCEPRTGACRCRPNTQGPTCSETPQGTQLPLGDLGGRVGLVPVPPRHLCRGRPAKDHYLPDLHHMRLELEEAATPEGHAVRFGFNPLEFENFSWRGYAHMTPIQPRIVARLNVTSPDLFRLVFRYVNRGPTSVNGRVSVREEGRLSSCVNCTEQSQPVTFPPSTEPAFVTVPQRGFGEPFVLNPGIWTLLVEAEGALLDYVVLLPSTYYEAALLQHRVTEACTYRPSALHSRENCLLYAHLPLDGFPSAAGTEALCRYDNSLPRPCPTEQLSPSHPPLATCVGSDVDIQLEMTVPRPGRYALVVEYISEESHQEVGVAVHTPQRVPQHGMLSLHPCPYSSLCRGPARDTQHHLATFHVDSEASIRLTAEQAHFFLHSVTLVPVDEFNTEFVEPRVFCVSSHGTFNPSSAACLPSRFPKPPQPIILKDCQVLPLPPDLPLTQSQELTPGAPPAGPQPRPPTVVDPNAEPTLLRHPQGTVVFTTQVPTLGRYAFLLHSYQPVHPTFPLEVLINGGRVWQGHANASFCPHGYGCRTLVLCEGQTMLDVTDNELTVTVRVPEGRWLWLDYILVVPEDAYSSGYLHEEPLDKSYDFISHCATHGYHISPSSSSLFCRNAATSLSLFYNNGALPCGCHEVGATSPTCEPFGGQCPCRGHVIGRDCSRCATGYWGFPFCRPCDCGTRLCDELTGQCICPPRTIPPDCLVCQPQSFGCHPLVGCEECNCSGPGVQELTDPTCDVDSGQCTCRPNVAGRRCDTCAPGFYGYPSCHPCDCHEAGTVASVCDPFTGQCHCKENVQGSRCDQCRLGTFSLDAANPKGCTRCFCFGATERCGSSNHARHEFVDMDGWVLLSSDRQVVPHELRPEMELLHADLRLIADNFPELYWQAPASYLGDRVSSYGGTLHYELHSETQRGDVFIPYESRPDVVLQGNQMSIAFLEVAYPSPGHIHRGQLQLVEGNFRHLETHNPVSREELMMVLAGLEQLQIRALFSQTSASVSLRRVALEVASEAGRGPPASNVELCMCPANYRGDSCQVKSGQGGCLAMRVPTAVGPSRVYFCQHLPSALSHLRPRMSSSPYPASRLVQPTVPLSPECAPGYYRDIKGLFLGRCVPCQCHGHSDRCLPGSGTCVSCQHNTEGDQCERCRAGFVSADPDDPAAPCVSCPCPLAVPSNNFADGCVLRNGRTQCLCRPGYAGASCERCAPGFFGNPLVLGSSCQPCDCSGNGDPNMIFSDCDPLTGACRGCLRHTTGPHCESCAPGFYGNALLPGNCTRCDCSLCGTEACDPQSGRCLCKAGVTGQRCDRCLVGLGAGLRMGQAPGRGQACRAVLLASGGMSNGFDWTWGARDSLFPALEDTGCRGQGRPLTAGKDTLALSSAKAATLVPVDQPPRALSATLRAVSAIASQGPQGPSAASVPLATGGSRRRAAGCPQGHCDPHTGRCTCPPGLSGERCDTCSQQHQVPVPGGPGDHGVHCEVCDHCVVLLLDDLERAGALLPAIREQLQGINASSAAWARLHRLNTSIADLQSKLRSPLGPRYQTAQQLQTLEQQSSSLQQDVERLGSQARPATGAQDRAGQLKDNTEATLDRAQTLLETVRAADRALSELASRMGQVSPGNVSTPSGEQLRWALAEVERLLWDMRTRDLGAPRAVAEAELAEAQRLMARVQEQLTNFWEENQSLATRIRDQLAQYEAGLMDLREALNHAVNTTREADELNSRNQERLKEALQWKQELSQDNATLKATLQDASLILGRVSELLQGMDQAKEDLEHLAASLDGAWTPLLKKMQAFSPASSKVDLVEAAEAHAQKLNQLAINLSGIIQGINQDRFIQRAVEASNAYSSILQAVEAAEGAAGQALQQASRTWETVVQQGLAARARQLLANSSLLEETILGHRERLGVAQGRLQAAGIQLHDVRARKDQLAARIREAQAMLAMDTGETSQKIAHAKAVATEALDTATRVQSQLQSMQKNVERWQSQLGGLRGQDLGQVERDASSSVSTLEKTLPQLLAKLSRLENRGVHNASLALSANIGRVRQLIAQARGAANKVKVSMKFNGHSGVQLRAPRDLADLAAYTALKFYLQSPVPAPAPGENTGDRFVLYMGSRQATGDYMGVSLRNQKVHWVYRLGEKGLTTLSIDENIGEQFATISIDRTLQFGHMSVTVEKNTVQEIKGDTVAPGLEGLLSLRPDDFVFYVGGYPSNFTPPEPLRLPGYLGCIEMDTLNEEVVSLYNFEQTFKLDTAVDKPCARSKATGDPWLTDGSYLDGSGFARISFEKQFSQTKRFDQELRLSQFLCLAVQDGTLVLLYDFGSGLESATPLQPPQPLTAASKAIQVFLLAGSRKRVLVRVERATVFSVEQDNTLEMADAYYLGGVPPEQLPSSLQKLFPSGGSVRGCIKGIKALGKYVDLKRLNTTGISFGCTADLLVGRAMTFHGHGYLALALPEVVPITGNIYSGFGFRGTQENSLLYYRVSPDGSYQVSLDEGHLTLQFMKTAVKTQGIFADGAPHYVAFYTNSTQVNLFVDDQLQEIVPYQRTLATLQPQPEEPRLLLGGLPKSGTSHNFSGCISNVFVQRLRGPQRVFDLQQNMGSVNDSYQFGGPLPSYLQFVGVSPSRRNRLHLSMLVRPHAASQGLLLSTVPQSSHGSSLVLFLSHGHFVAQTEGPGPRLQVQSHQHSRAGQWHRVSVRWGMQQIQLVVDGSQTRSQKAPRHRVHRAEGPQPHTLFVGGLPASSYSSRLPVSVGFSGCVKNLQLNKRPLRAPTQMVGVVPCVSGPLQDGLFFPGSEGIVTLELSKDKLPHVSLELEIRPLAAAGLIFHLGQAQATPYVQLQVLTEQVLLRASDGAGEFSTWVSYPKLCDGQWHRVAVIQGRNTLRLEVDTHSNHTTGPLPATLANIPGLLHLGGLPKATAVQPEPPAYRGCMRNLVANGNPVTVTTAQIQGAVGTSGCPSGTPAPDPAHFAILPKPTGRGKALTQRQVGSSGLRQANLSTFPLLQR</sequence>
<feature type="disulfide bond" evidence="18">
    <location>
        <begin position="1228"/>
        <end position="1240"/>
    </location>
</feature>
<dbReference type="SMART" id="SM00180">
    <property type="entry name" value="EGF_Lam"/>
    <property type="match status" value="20"/>
</dbReference>
<feature type="domain" description="Laminin EGF-like" evidence="22">
    <location>
        <begin position="1318"/>
        <end position="1366"/>
    </location>
</feature>
<dbReference type="FunFam" id="2.10.25.10:FF:000437">
    <property type="entry name" value="Laminin subunit alpha 5"/>
    <property type="match status" value="1"/>
</dbReference>
<keyword evidence="9 18" id="KW-1015">Disulfide bond</keyword>
<reference evidence="25 26" key="1">
    <citation type="journal article" date="2023" name="bioRxiv">
        <title>Conserved and derived expression patterns and positive selection on dental genes reveal complex evolutionary context of ever-growing rodent molars.</title>
        <authorList>
            <person name="Calamari Z.T."/>
            <person name="Song A."/>
            <person name="Cohen E."/>
            <person name="Akter M."/>
            <person name="Roy R.D."/>
            <person name="Hallikas O."/>
            <person name="Christensen M.M."/>
            <person name="Li P."/>
            <person name="Marangoni P."/>
            <person name="Jernvall J."/>
            <person name="Klein O.D."/>
        </authorList>
    </citation>
    <scope>NUCLEOTIDE SEQUENCE [LARGE SCALE GENOMIC DNA]</scope>
    <source>
        <strain evidence="25">V071</strain>
    </source>
</reference>
<dbReference type="FunFam" id="2.10.25.10:FF:000090">
    <property type="entry name" value="laminin subunit alpha"/>
    <property type="match status" value="1"/>
</dbReference>
<feature type="disulfide bond" evidence="18">
    <location>
        <begin position="412"/>
        <end position="421"/>
    </location>
</feature>
<keyword evidence="10" id="KW-0325">Glycoprotein</keyword>
<feature type="disulfide bond" evidence="18">
    <location>
        <begin position="1851"/>
        <end position="1865"/>
    </location>
</feature>
<dbReference type="Pfam" id="PF00052">
    <property type="entry name" value="Laminin_B"/>
    <property type="match status" value="1"/>
</dbReference>
<evidence type="ECO:0000256" key="19">
    <source>
        <dbReference type="SAM" id="Coils"/>
    </source>
</evidence>
<dbReference type="FunFam" id="2.60.120.200:FF:000202">
    <property type="entry name" value="Laminin subunit alpha 5"/>
    <property type="match status" value="1"/>
</dbReference>